<dbReference type="SUPFAM" id="SSF56954">
    <property type="entry name" value="Outer membrane efflux proteins (OEP)"/>
    <property type="match status" value="1"/>
</dbReference>
<dbReference type="PANTHER" id="PTHR30026">
    <property type="entry name" value="OUTER MEMBRANE PROTEIN TOLC"/>
    <property type="match status" value="1"/>
</dbReference>
<dbReference type="AlphaFoldDB" id="A0A1B2I605"/>
<evidence type="ECO:0000256" key="4">
    <source>
        <dbReference type="ARBA" id="ARBA00022452"/>
    </source>
</evidence>
<name>A0A1B2I605_9BACT</name>
<dbReference type="GO" id="GO:1990281">
    <property type="term" value="C:efflux pump complex"/>
    <property type="evidence" value="ECO:0007669"/>
    <property type="project" value="TreeGrafter"/>
</dbReference>
<feature type="chain" id="PRO_5008538962" description="Transporter" evidence="8">
    <location>
        <begin position="25"/>
        <end position="466"/>
    </location>
</feature>
<keyword evidence="7" id="KW-0998">Cell outer membrane</keyword>
<keyword evidence="5" id="KW-0812">Transmembrane</keyword>
<dbReference type="EMBL" id="CP016757">
    <property type="protein sequence ID" value="ANZ45409.1"/>
    <property type="molecule type" value="Genomic_DNA"/>
</dbReference>
<evidence type="ECO:0000256" key="1">
    <source>
        <dbReference type="ARBA" id="ARBA00004442"/>
    </source>
</evidence>
<dbReference type="InterPro" id="IPR051906">
    <property type="entry name" value="TolC-like"/>
</dbReference>
<dbReference type="Proteomes" id="UP000093044">
    <property type="component" value="Chromosome"/>
</dbReference>
<evidence type="ECO:0000256" key="8">
    <source>
        <dbReference type="SAM" id="SignalP"/>
    </source>
</evidence>
<dbReference type="PANTHER" id="PTHR30026:SF22">
    <property type="entry name" value="OUTER MEMBRANE EFFLUX PROTEIN"/>
    <property type="match status" value="1"/>
</dbReference>
<evidence type="ECO:0000256" key="7">
    <source>
        <dbReference type="ARBA" id="ARBA00023237"/>
    </source>
</evidence>
<comment type="similarity">
    <text evidence="2">Belongs to the outer membrane factor (OMF) (TC 1.B.17) family.</text>
</comment>
<dbReference type="GO" id="GO:0009279">
    <property type="term" value="C:cell outer membrane"/>
    <property type="evidence" value="ECO:0007669"/>
    <property type="project" value="UniProtKB-SubCell"/>
</dbReference>
<evidence type="ECO:0000256" key="2">
    <source>
        <dbReference type="ARBA" id="ARBA00007613"/>
    </source>
</evidence>
<proteinExistence type="inferred from homology"/>
<evidence type="ECO:0000256" key="6">
    <source>
        <dbReference type="ARBA" id="ARBA00023136"/>
    </source>
</evidence>
<accession>A0A1B2I605</accession>
<evidence type="ECO:0000256" key="3">
    <source>
        <dbReference type="ARBA" id="ARBA00022448"/>
    </source>
</evidence>
<dbReference type="STRING" id="1197717.BED41_10250"/>
<keyword evidence="3" id="KW-0813">Transport</keyword>
<evidence type="ECO:0000313" key="10">
    <source>
        <dbReference type="Proteomes" id="UP000093044"/>
    </source>
</evidence>
<dbReference type="KEGG" id="cpor:BED41_10250"/>
<dbReference type="OrthoDB" id="9814637at2"/>
<protein>
    <recommendedName>
        <fullName evidence="11">Transporter</fullName>
    </recommendedName>
</protein>
<organism evidence="9 10">
    <name type="scientific">Cloacibacillus porcorum</name>
    <dbReference type="NCBI Taxonomy" id="1197717"/>
    <lineage>
        <taxon>Bacteria</taxon>
        <taxon>Thermotogati</taxon>
        <taxon>Synergistota</taxon>
        <taxon>Synergistia</taxon>
        <taxon>Synergistales</taxon>
        <taxon>Synergistaceae</taxon>
        <taxon>Cloacibacillus</taxon>
    </lineage>
</organism>
<feature type="signal peptide" evidence="8">
    <location>
        <begin position="1"/>
        <end position="24"/>
    </location>
</feature>
<evidence type="ECO:0000313" key="9">
    <source>
        <dbReference type="EMBL" id="ANZ45409.1"/>
    </source>
</evidence>
<gene>
    <name evidence="9" type="ORF">BED41_10250</name>
</gene>
<dbReference type="Pfam" id="PF02321">
    <property type="entry name" value="OEP"/>
    <property type="match status" value="2"/>
</dbReference>
<dbReference type="GO" id="GO:0015288">
    <property type="term" value="F:porin activity"/>
    <property type="evidence" value="ECO:0007669"/>
    <property type="project" value="TreeGrafter"/>
</dbReference>
<dbReference type="GO" id="GO:0015562">
    <property type="term" value="F:efflux transmembrane transporter activity"/>
    <property type="evidence" value="ECO:0007669"/>
    <property type="project" value="InterPro"/>
</dbReference>
<comment type="subcellular location">
    <subcellularLocation>
        <location evidence="1">Cell outer membrane</location>
    </subcellularLocation>
</comment>
<dbReference type="Gene3D" id="1.20.1600.10">
    <property type="entry name" value="Outer membrane efflux proteins (OEP)"/>
    <property type="match status" value="1"/>
</dbReference>
<keyword evidence="4" id="KW-1134">Transmembrane beta strand</keyword>
<keyword evidence="10" id="KW-1185">Reference proteome</keyword>
<evidence type="ECO:0008006" key="11">
    <source>
        <dbReference type="Google" id="ProtNLM"/>
    </source>
</evidence>
<evidence type="ECO:0000256" key="5">
    <source>
        <dbReference type="ARBA" id="ARBA00022692"/>
    </source>
</evidence>
<keyword evidence="6" id="KW-0472">Membrane</keyword>
<sequence length="466" mass="52506">MGEEMRKILVFVLMCLLLPSVAAADEGQTVTIRQTIQRALESYPEVQGKLHAYGASRHDLEGSYSGYRPKLDVYAGVGRYNLDGDGYRYTAGDMYNHDYDGLSAVATQPIYDGNLTNSSVKRYKYAKNMRYFDLLSTMEQVSYAAFRSHQDVVRYRELVALAKGNLTRHEEVLKKVQKRTQAGVDSSVNYDTAYGRVALARVNLITEESNLHDAETQYARIVGEAPAANLEDHAIDVTLPALPQEGRKAALAGNYQLISYAENAESMRHIVGEQASRMRPKVDVRAGTYLNNNDDGTQGRKDKAFVELVLHWNLYNGGLDKENIKKAIEQYKESEELYGKLERDVVQSVLIAYNDIKNTEKQIPNLETHVKTADVTRTAYTKQFEAGRRSLFDLLDSENEYFQASMSYANAKYNMKNMKAEYLAATGTLLSHYSIELPAAPTLAEAKIDMDKIVEELSKRQNDESK</sequence>
<keyword evidence="8" id="KW-0732">Signal</keyword>
<reference evidence="9" key="1">
    <citation type="submission" date="2016-08" db="EMBL/GenBank/DDBJ databases">
        <title>Complete genome of Cloacibacillus porcorum.</title>
        <authorList>
            <person name="Looft T."/>
            <person name="Bayles D.O."/>
            <person name="Alt D.P."/>
        </authorList>
    </citation>
    <scope>NUCLEOTIDE SEQUENCE [LARGE SCALE GENOMIC DNA]</scope>
    <source>
        <strain evidence="9">CL-84</strain>
    </source>
</reference>
<dbReference type="InterPro" id="IPR003423">
    <property type="entry name" value="OMP_efflux"/>
</dbReference>